<keyword evidence="2" id="KW-1133">Transmembrane helix</keyword>
<dbReference type="PANTHER" id="PTHR45138:SF9">
    <property type="entry name" value="DIGUANYLATE CYCLASE DGCM-RELATED"/>
    <property type="match status" value="1"/>
</dbReference>
<dbReference type="OrthoDB" id="9804955at2"/>
<reference evidence="4 5" key="1">
    <citation type="submission" date="2018-08" db="EMBL/GenBank/DDBJ databases">
        <title>A genome reference for cultivated species of the human gut microbiota.</title>
        <authorList>
            <person name="Zou Y."/>
            <person name="Xue W."/>
            <person name="Luo G."/>
        </authorList>
    </citation>
    <scope>NUCLEOTIDE SEQUENCE [LARGE SCALE GENOMIC DNA]</scope>
    <source>
        <strain evidence="4 5">AF19-13AC</strain>
    </source>
</reference>
<sequence>MEKKRAGSDRRSQSAVMYLVMAFSFCIFIWLLGTVKAPDVRFDSEKPVVITGDWSMEYQGETAVSQLPGPFSPQKGIPVRYSIMLGEYGTRGNSVMVRAVHQYVRIFLDGEMIEEFGYGQKTPFGEAPYNAWVIARLPDDCQGKTLSIEIENYYSGLSGQLNQVYIGTKNALVFQIIHECMPTMIFNFAIILAALLLLAYSFSFKKQYVTYQLRCLCLFSLVTCMWLVLESGGYQILWGRAPLVSNMLFLLFYLIPPTCIRFILTYDSFSKDKWLNLLYWLSCINVVVVSVLQIAGIRDFIESLMGAHVLLILIMAELLFQFIWRILHGDKVRDIQLMAACLSFAVFACLDIVRFYVCSSEISSAYFSQIGVVIFFCILVYYAVRQIVEEREEGVKRELLERMAYTDLLTGLPNRNAFEKRMEALRGSGISGTMVVVADLNDLKRINDQRGHQKGDEALIFVADALKASFQDKEELYRIGGDEFCALSGRITGKELEDFAASLQKKLEEGETKLGFPVSVAVGWSREDECGIDLAFRRADFTMYEKKQQMKREREQDETRLEPSECGCGGIKNETE</sequence>
<dbReference type="GO" id="GO:0052621">
    <property type="term" value="F:diguanylate cyclase activity"/>
    <property type="evidence" value="ECO:0007669"/>
    <property type="project" value="TreeGrafter"/>
</dbReference>
<dbReference type="InterPro" id="IPR050469">
    <property type="entry name" value="Diguanylate_Cyclase"/>
</dbReference>
<dbReference type="Gene3D" id="3.30.70.270">
    <property type="match status" value="1"/>
</dbReference>
<dbReference type="RefSeq" id="WP_002600677.1">
    <property type="nucleotide sequence ID" value="NZ_QTJW01000014.1"/>
</dbReference>
<keyword evidence="2" id="KW-0472">Membrane</keyword>
<dbReference type="InterPro" id="IPR000160">
    <property type="entry name" value="GGDEF_dom"/>
</dbReference>
<feature type="transmembrane region" description="Helical" evidence="2">
    <location>
        <begin position="243"/>
        <end position="264"/>
    </location>
</feature>
<evidence type="ECO:0000256" key="2">
    <source>
        <dbReference type="SAM" id="Phobius"/>
    </source>
</evidence>
<dbReference type="AlphaFoldDB" id="A0A3E3DIH3"/>
<feature type="transmembrane region" description="Helical" evidence="2">
    <location>
        <begin position="363"/>
        <end position="384"/>
    </location>
</feature>
<dbReference type="SMART" id="SM00267">
    <property type="entry name" value="GGDEF"/>
    <property type="match status" value="1"/>
</dbReference>
<gene>
    <name evidence="4" type="ORF">DWX31_20545</name>
</gene>
<evidence type="ECO:0000313" key="5">
    <source>
        <dbReference type="Proteomes" id="UP000261023"/>
    </source>
</evidence>
<proteinExistence type="predicted"/>
<feature type="transmembrane region" description="Helical" evidence="2">
    <location>
        <begin position="184"/>
        <end position="203"/>
    </location>
</feature>
<dbReference type="SUPFAM" id="SSF55073">
    <property type="entry name" value="Nucleotide cyclase"/>
    <property type="match status" value="1"/>
</dbReference>
<dbReference type="InterPro" id="IPR043128">
    <property type="entry name" value="Rev_trsase/Diguanyl_cyclase"/>
</dbReference>
<dbReference type="PROSITE" id="PS50887">
    <property type="entry name" value="GGDEF"/>
    <property type="match status" value="1"/>
</dbReference>
<dbReference type="InterPro" id="IPR029787">
    <property type="entry name" value="Nucleotide_cyclase"/>
</dbReference>
<keyword evidence="2" id="KW-0812">Transmembrane</keyword>
<feature type="transmembrane region" description="Helical" evidence="2">
    <location>
        <begin position="303"/>
        <end position="323"/>
    </location>
</feature>
<dbReference type="Proteomes" id="UP000261023">
    <property type="component" value="Unassembled WGS sequence"/>
</dbReference>
<name>A0A3E3DIH3_9FIRM</name>
<dbReference type="EMBL" id="QTJW01000014">
    <property type="protein sequence ID" value="RGD68806.1"/>
    <property type="molecule type" value="Genomic_DNA"/>
</dbReference>
<dbReference type="CDD" id="cd01949">
    <property type="entry name" value="GGDEF"/>
    <property type="match status" value="1"/>
</dbReference>
<feature type="transmembrane region" description="Helical" evidence="2">
    <location>
        <begin position="215"/>
        <end position="237"/>
    </location>
</feature>
<feature type="transmembrane region" description="Helical" evidence="2">
    <location>
        <begin position="15"/>
        <end position="33"/>
    </location>
</feature>
<feature type="compositionally biased region" description="Basic and acidic residues" evidence="1">
    <location>
        <begin position="548"/>
        <end position="563"/>
    </location>
</feature>
<feature type="region of interest" description="Disordered" evidence="1">
    <location>
        <begin position="548"/>
        <end position="576"/>
    </location>
</feature>
<dbReference type="NCBIfam" id="TIGR00254">
    <property type="entry name" value="GGDEF"/>
    <property type="match status" value="1"/>
</dbReference>
<accession>A0A3E3DIH3</accession>
<evidence type="ECO:0000256" key="1">
    <source>
        <dbReference type="SAM" id="MobiDB-lite"/>
    </source>
</evidence>
<dbReference type="PANTHER" id="PTHR45138">
    <property type="entry name" value="REGULATORY COMPONENTS OF SENSORY TRANSDUCTION SYSTEM"/>
    <property type="match status" value="1"/>
</dbReference>
<organism evidence="4 5">
    <name type="scientific">Hungatella hathewayi</name>
    <dbReference type="NCBI Taxonomy" id="154046"/>
    <lineage>
        <taxon>Bacteria</taxon>
        <taxon>Bacillati</taxon>
        <taxon>Bacillota</taxon>
        <taxon>Clostridia</taxon>
        <taxon>Lachnospirales</taxon>
        <taxon>Lachnospiraceae</taxon>
        <taxon>Hungatella</taxon>
    </lineage>
</organism>
<evidence type="ECO:0000259" key="3">
    <source>
        <dbReference type="PROSITE" id="PS50887"/>
    </source>
</evidence>
<feature type="transmembrane region" description="Helical" evidence="2">
    <location>
        <begin position="276"/>
        <end position="297"/>
    </location>
</feature>
<feature type="transmembrane region" description="Helical" evidence="2">
    <location>
        <begin position="335"/>
        <end position="357"/>
    </location>
</feature>
<protein>
    <submittedName>
        <fullName evidence="4">Sensor domain-containing diguanylate cyclase</fullName>
    </submittedName>
</protein>
<dbReference type="Pfam" id="PF00990">
    <property type="entry name" value="GGDEF"/>
    <property type="match status" value="1"/>
</dbReference>
<comment type="caution">
    <text evidence="4">The sequence shown here is derived from an EMBL/GenBank/DDBJ whole genome shotgun (WGS) entry which is preliminary data.</text>
</comment>
<evidence type="ECO:0000313" key="4">
    <source>
        <dbReference type="EMBL" id="RGD68806.1"/>
    </source>
</evidence>
<feature type="domain" description="GGDEF" evidence="3">
    <location>
        <begin position="431"/>
        <end position="559"/>
    </location>
</feature>